<dbReference type="SUPFAM" id="SSF81321">
    <property type="entry name" value="Family A G protein-coupled receptor-like"/>
    <property type="match status" value="1"/>
</dbReference>
<sequence>TMSYGYIMLDFPLINPNICLTDGFCIFYLVVNIVTFLVGVFGNGLVIWIAGLKMKKTVNTTWYLSLAVSDFIICFVFPPFYIIILFKEVCVKGLFISVFLLVIISVDHCLSVVFPVWSQTNRTIDKASIVVILTWVLSVALSTRFNFTGRTQVFIVGFVVPFLIIIFCYFCVTFILRLRTRQMMSVSSKPFRVMIVLIAMFFICWLPLHVFILLDQNDAFKNAFNKTFKPEPYITSGLSVGVILATVHSFLRPVLYVCMGNNVPPTLKRSIIDRIENVLGEEDSHTTSHETSLKLFEDDKASGAVEHSVISNA</sequence>
<evidence type="ECO:0000256" key="3">
    <source>
        <dbReference type="ARBA" id="ARBA00022692"/>
    </source>
</evidence>
<feature type="transmembrane region" description="Helical" evidence="12">
    <location>
        <begin position="62"/>
        <end position="82"/>
    </location>
</feature>
<dbReference type="Gene3D" id="1.20.1070.10">
    <property type="entry name" value="Rhodopsin 7-helix transmembrane proteins"/>
    <property type="match status" value="2"/>
</dbReference>
<feature type="transmembrane region" description="Helical" evidence="12">
    <location>
        <begin position="153"/>
        <end position="178"/>
    </location>
</feature>
<dbReference type="PANTHER" id="PTHR24225">
    <property type="entry name" value="CHEMOTACTIC RECEPTOR"/>
    <property type="match status" value="1"/>
</dbReference>
<evidence type="ECO:0000256" key="4">
    <source>
        <dbReference type="ARBA" id="ARBA00022989"/>
    </source>
</evidence>
<dbReference type="GO" id="GO:0004930">
    <property type="term" value="F:G protein-coupled receptor activity"/>
    <property type="evidence" value="ECO:0007669"/>
    <property type="project" value="UniProtKB-KW"/>
</dbReference>
<dbReference type="InterPro" id="IPR000826">
    <property type="entry name" value="Formyl_rcpt-rel"/>
</dbReference>
<protein>
    <recommendedName>
        <fullName evidence="13">G-protein coupled receptors family 1 profile domain-containing protein</fullName>
    </recommendedName>
</protein>
<keyword evidence="10" id="KW-0807">Transducer</keyword>
<dbReference type="Ensembl" id="ENSELUT00000038071.3">
    <property type="protein sequence ID" value="ENSELUP00000034148.3"/>
    <property type="gene ID" value="ENSELUG00000012607.3"/>
</dbReference>
<dbReference type="InParanoid" id="A0A3P9A0Q3"/>
<feature type="transmembrane region" description="Helical" evidence="12">
    <location>
        <begin position="190"/>
        <end position="213"/>
    </location>
</feature>
<accession>A0A3P9A0Q3</accession>
<keyword evidence="9" id="KW-0325">Glycoprotein</keyword>
<proteinExistence type="inferred from homology"/>
<keyword evidence="8" id="KW-0675">Receptor</keyword>
<feature type="transmembrane region" description="Helical" evidence="12">
    <location>
        <begin position="129"/>
        <end position="147"/>
    </location>
</feature>
<evidence type="ECO:0000256" key="6">
    <source>
        <dbReference type="ARBA" id="ARBA00023136"/>
    </source>
</evidence>
<dbReference type="Pfam" id="PF00001">
    <property type="entry name" value="7tm_1"/>
    <property type="match status" value="2"/>
</dbReference>
<evidence type="ECO:0000256" key="7">
    <source>
        <dbReference type="ARBA" id="ARBA00023157"/>
    </source>
</evidence>
<dbReference type="Proteomes" id="UP000265140">
    <property type="component" value="Chromosome 25"/>
</dbReference>
<evidence type="ECO:0000259" key="13">
    <source>
        <dbReference type="PROSITE" id="PS50262"/>
    </source>
</evidence>
<evidence type="ECO:0000256" key="2">
    <source>
        <dbReference type="ARBA" id="ARBA00022475"/>
    </source>
</evidence>
<dbReference type="PRINTS" id="PR00237">
    <property type="entry name" value="GPCRRHODOPSN"/>
</dbReference>
<feature type="transmembrane region" description="Helical" evidence="12">
    <location>
        <begin position="26"/>
        <end position="50"/>
    </location>
</feature>
<gene>
    <name evidence="14" type="primary">CMKLR1</name>
</gene>
<dbReference type="GO" id="GO:0006954">
    <property type="term" value="P:inflammatory response"/>
    <property type="evidence" value="ECO:0007669"/>
    <property type="project" value="TreeGrafter"/>
</dbReference>
<keyword evidence="2" id="KW-1003">Cell membrane</keyword>
<evidence type="ECO:0000313" key="14">
    <source>
        <dbReference type="Ensembl" id="ENSELUP00000034148.3"/>
    </source>
</evidence>
<evidence type="ECO:0000256" key="1">
    <source>
        <dbReference type="ARBA" id="ARBA00004651"/>
    </source>
</evidence>
<keyword evidence="6 12" id="KW-0472">Membrane</keyword>
<dbReference type="GO" id="GO:0004875">
    <property type="term" value="F:complement receptor activity"/>
    <property type="evidence" value="ECO:0007669"/>
    <property type="project" value="TreeGrafter"/>
</dbReference>
<keyword evidence="3 12" id="KW-0812">Transmembrane</keyword>
<dbReference type="PROSITE" id="PS50262">
    <property type="entry name" value="G_PROTEIN_RECEP_F1_2"/>
    <property type="match status" value="1"/>
</dbReference>
<reference evidence="14" key="3">
    <citation type="submission" date="2025-08" db="UniProtKB">
        <authorList>
            <consortium name="Ensembl"/>
        </authorList>
    </citation>
    <scope>IDENTIFICATION</scope>
</reference>
<feature type="transmembrane region" description="Helical" evidence="12">
    <location>
        <begin position="233"/>
        <end position="251"/>
    </location>
</feature>
<feature type="domain" description="G-protein coupled receptors family 1 profile" evidence="13">
    <location>
        <begin position="42"/>
        <end position="256"/>
    </location>
</feature>
<evidence type="ECO:0000256" key="9">
    <source>
        <dbReference type="ARBA" id="ARBA00023180"/>
    </source>
</evidence>
<reference evidence="14" key="4">
    <citation type="submission" date="2025-09" db="UniProtKB">
        <authorList>
            <consortium name="Ensembl"/>
        </authorList>
    </citation>
    <scope>IDENTIFICATION</scope>
</reference>
<evidence type="ECO:0000256" key="11">
    <source>
        <dbReference type="ARBA" id="ARBA00025736"/>
    </source>
</evidence>
<keyword evidence="5" id="KW-0297">G-protein coupled receptor</keyword>
<dbReference type="OMA" id="RNTMEND"/>
<evidence type="ECO:0000256" key="12">
    <source>
        <dbReference type="SAM" id="Phobius"/>
    </source>
</evidence>
<name>A0A3P9A0Q3_ESOLU</name>
<dbReference type="InterPro" id="IPR017452">
    <property type="entry name" value="GPCR_Rhodpsn_7TM"/>
</dbReference>
<comment type="subcellular location">
    <subcellularLocation>
        <location evidence="1">Cell membrane</location>
        <topology evidence="1">Multi-pass membrane protein</topology>
    </subcellularLocation>
</comment>
<evidence type="ECO:0000313" key="15">
    <source>
        <dbReference type="Proteomes" id="UP000265140"/>
    </source>
</evidence>
<organism evidence="14 15">
    <name type="scientific">Esox lucius</name>
    <name type="common">Northern pike</name>
    <dbReference type="NCBI Taxonomy" id="8010"/>
    <lineage>
        <taxon>Eukaryota</taxon>
        <taxon>Metazoa</taxon>
        <taxon>Chordata</taxon>
        <taxon>Craniata</taxon>
        <taxon>Vertebrata</taxon>
        <taxon>Euteleostomi</taxon>
        <taxon>Actinopterygii</taxon>
        <taxon>Neopterygii</taxon>
        <taxon>Teleostei</taxon>
        <taxon>Protacanthopterygii</taxon>
        <taxon>Esociformes</taxon>
        <taxon>Esocidae</taxon>
        <taxon>Esox</taxon>
    </lineage>
</organism>
<dbReference type="InterPro" id="IPR000276">
    <property type="entry name" value="GPCR_Rhodpsn"/>
</dbReference>
<keyword evidence="4 12" id="KW-1133">Transmembrane helix</keyword>
<keyword evidence="7" id="KW-1015">Disulfide bond</keyword>
<evidence type="ECO:0000256" key="8">
    <source>
        <dbReference type="ARBA" id="ARBA00023170"/>
    </source>
</evidence>
<reference evidence="14" key="2">
    <citation type="submission" date="2020-02" db="EMBL/GenBank/DDBJ databases">
        <title>Esox lucius (northern pike) genome, fEsoLuc1, primary haplotype.</title>
        <authorList>
            <person name="Myers G."/>
            <person name="Karagic N."/>
            <person name="Meyer A."/>
            <person name="Pippel M."/>
            <person name="Reichard M."/>
            <person name="Winkler S."/>
            <person name="Tracey A."/>
            <person name="Sims Y."/>
            <person name="Howe K."/>
            <person name="Rhie A."/>
            <person name="Formenti G."/>
            <person name="Durbin R."/>
            <person name="Fedrigo O."/>
            <person name="Jarvis E.D."/>
        </authorList>
    </citation>
    <scope>NUCLEOTIDE SEQUENCE [LARGE SCALE GENOMIC DNA]</scope>
</reference>
<dbReference type="PANTHER" id="PTHR24225:SF0">
    <property type="entry name" value="N-FORMYL PEPTIDE RECEPTOR 2"/>
    <property type="match status" value="1"/>
</dbReference>
<keyword evidence="15" id="KW-1185">Reference proteome</keyword>
<dbReference type="GeneTree" id="ENSGT01020000230438"/>
<evidence type="ECO:0000256" key="5">
    <source>
        <dbReference type="ARBA" id="ARBA00023040"/>
    </source>
</evidence>
<dbReference type="GO" id="GO:0007204">
    <property type="term" value="P:positive regulation of cytosolic calcium ion concentration"/>
    <property type="evidence" value="ECO:0007669"/>
    <property type="project" value="TreeGrafter"/>
</dbReference>
<evidence type="ECO:0000256" key="10">
    <source>
        <dbReference type="ARBA" id="ARBA00023224"/>
    </source>
</evidence>
<feature type="transmembrane region" description="Helical" evidence="12">
    <location>
        <begin position="94"/>
        <end position="117"/>
    </location>
</feature>
<reference evidence="15" key="1">
    <citation type="journal article" date="2014" name="PLoS ONE">
        <title>The genome and linkage map of the northern pike (Esox lucius): conserved synteny revealed between the salmonid sister group and the Neoteleostei.</title>
        <authorList>
            <person name="Rondeau E.B."/>
            <person name="Minkley D.R."/>
            <person name="Leong J.S."/>
            <person name="Messmer A.M."/>
            <person name="Jantzen J.R."/>
            <person name="von Schalburg K.R."/>
            <person name="Lemon C."/>
            <person name="Bird N.H."/>
            <person name="Koop B.F."/>
        </authorList>
    </citation>
    <scope>NUCLEOTIDE SEQUENCE</scope>
</reference>
<dbReference type="GO" id="GO:0005886">
    <property type="term" value="C:plasma membrane"/>
    <property type="evidence" value="ECO:0007669"/>
    <property type="project" value="UniProtKB-SubCell"/>
</dbReference>
<dbReference type="AlphaFoldDB" id="A0A3P9A0Q3"/>
<dbReference type="GO" id="GO:0007200">
    <property type="term" value="P:phospholipase C-activating G protein-coupled receptor signaling pathway"/>
    <property type="evidence" value="ECO:0007669"/>
    <property type="project" value="TreeGrafter"/>
</dbReference>
<comment type="similarity">
    <text evidence="11">Belongs to the chemokine-like receptor (CMKLR) family.</text>
</comment>